<protein>
    <submittedName>
        <fullName evidence="2">Uncharacterized protein</fullName>
    </submittedName>
</protein>
<reference evidence="2" key="1">
    <citation type="submission" date="2023-02" db="EMBL/GenBank/DDBJ databases">
        <title>Colletotrichum kahawae CIFC_Que2 genome sequencing and assembly.</title>
        <authorList>
            <person name="Baroncelli R."/>
        </authorList>
    </citation>
    <scope>NUCLEOTIDE SEQUENCE</scope>
    <source>
        <strain evidence="2">CIFC_Que2</strain>
    </source>
</reference>
<dbReference type="Proteomes" id="UP001281614">
    <property type="component" value="Unassembled WGS sequence"/>
</dbReference>
<dbReference type="EMBL" id="VYYT01000300">
    <property type="protein sequence ID" value="KAK2745768.1"/>
    <property type="molecule type" value="Genomic_DNA"/>
</dbReference>
<evidence type="ECO:0000256" key="1">
    <source>
        <dbReference type="SAM" id="MobiDB-lite"/>
    </source>
</evidence>
<keyword evidence="3" id="KW-1185">Reference proteome</keyword>
<accession>A0AAD9Y900</accession>
<name>A0AAD9Y900_COLKA</name>
<evidence type="ECO:0000313" key="2">
    <source>
        <dbReference type="EMBL" id="KAK2745768.1"/>
    </source>
</evidence>
<gene>
    <name evidence="2" type="ORF">CKAH01_06672</name>
</gene>
<feature type="region of interest" description="Disordered" evidence="1">
    <location>
        <begin position="1"/>
        <end position="74"/>
    </location>
</feature>
<organism evidence="2 3">
    <name type="scientific">Colletotrichum kahawae</name>
    <name type="common">Coffee berry disease fungus</name>
    <dbReference type="NCBI Taxonomy" id="34407"/>
    <lineage>
        <taxon>Eukaryota</taxon>
        <taxon>Fungi</taxon>
        <taxon>Dikarya</taxon>
        <taxon>Ascomycota</taxon>
        <taxon>Pezizomycotina</taxon>
        <taxon>Sordariomycetes</taxon>
        <taxon>Hypocreomycetidae</taxon>
        <taxon>Glomerellales</taxon>
        <taxon>Glomerellaceae</taxon>
        <taxon>Colletotrichum</taxon>
        <taxon>Colletotrichum gloeosporioides species complex</taxon>
    </lineage>
</organism>
<dbReference type="AlphaFoldDB" id="A0AAD9Y900"/>
<evidence type="ECO:0000313" key="3">
    <source>
        <dbReference type="Proteomes" id="UP001281614"/>
    </source>
</evidence>
<proteinExistence type="predicted"/>
<comment type="caution">
    <text evidence="2">The sequence shown here is derived from an EMBL/GenBank/DDBJ whole genome shotgun (WGS) entry which is preliminary data.</text>
</comment>
<feature type="compositionally biased region" description="Basic and acidic residues" evidence="1">
    <location>
        <begin position="60"/>
        <end position="74"/>
    </location>
</feature>
<sequence length="74" mass="8196">MPGEIKPRTALFEPPDPPSLHRHSAGYRGMPMAGQHEQGPAGQHYILFPRPTQTPPQRIVTREDGRRAGDDSAK</sequence>